<feature type="domain" description="N-acetyltransferase" evidence="1">
    <location>
        <begin position="1"/>
        <end position="172"/>
    </location>
</feature>
<dbReference type="PROSITE" id="PS51186">
    <property type="entry name" value="GNAT"/>
    <property type="match status" value="1"/>
</dbReference>
<evidence type="ECO:0000259" key="1">
    <source>
        <dbReference type="PROSITE" id="PS51186"/>
    </source>
</evidence>
<reference evidence="2" key="1">
    <citation type="journal article" date="2014" name="Int. J. Syst. Evol. Microbiol.">
        <title>Complete genome sequence of Corynebacterium casei LMG S-19264T (=DSM 44701T), isolated from a smear-ripened cheese.</title>
        <authorList>
            <consortium name="US DOE Joint Genome Institute (JGI-PGF)"/>
            <person name="Walter F."/>
            <person name="Albersmeier A."/>
            <person name="Kalinowski J."/>
            <person name="Ruckert C."/>
        </authorList>
    </citation>
    <scope>NUCLEOTIDE SEQUENCE</scope>
    <source>
        <strain evidence="2">KCTC 32296</strain>
    </source>
</reference>
<name>A0A918QEB2_9CAUL</name>
<dbReference type="GO" id="GO:0016747">
    <property type="term" value="F:acyltransferase activity, transferring groups other than amino-acyl groups"/>
    <property type="evidence" value="ECO:0007669"/>
    <property type="project" value="InterPro"/>
</dbReference>
<dbReference type="AlphaFoldDB" id="A0A918QEB2"/>
<dbReference type="RefSeq" id="WP_189488736.1">
    <property type="nucleotide sequence ID" value="NZ_BMZB01000007.1"/>
</dbReference>
<protein>
    <submittedName>
        <fullName evidence="2">N-acetyltransferase</fullName>
    </submittedName>
</protein>
<dbReference type="Gene3D" id="3.40.630.30">
    <property type="match status" value="1"/>
</dbReference>
<dbReference type="Proteomes" id="UP000662572">
    <property type="component" value="Unassembled WGS sequence"/>
</dbReference>
<dbReference type="CDD" id="cd04301">
    <property type="entry name" value="NAT_SF"/>
    <property type="match status" value="1"/>
</dbReference>
<dbReference type="InterPro" id="IPR016181">
    <property type="entry name" value="Acyl_CoA_acyltransferase"/>
</dbReference>
<dbReference type="InterPro" id="IPR000182">
    <property type="entry name" value="GNAT_dom"/>
</dbReference>
<dbReference type="InterPro" id="IPR050276">
    <property type="entry name" value="MshD_Acetyltransferase"/>
</dbReference>
<evidence type="ECO:0000313" key="3">
    <source>
        <dbReference type="Proteomes" id="UP000662572"/>
    </source>
</evidence>
<reference evidence="2" key="2">
    <citation type="submission" date="2020-09" db="EMBL/GenBank/DDBJ databases">
        <authorList>
            <person name="Sun Q."/>
            <person name="Kim S."/>
        </authorList>
    </citation>
    <scope>NUCLEOTIDE SEQUENCE</scope>
    <source>
        <strain evidence="2">KCTC 32296</strain>
    </source>
</reference>
<comment type="caution">
    <text evidence="2">The sequence shown here is derived from an EMBL/GenBank/DDBJ whole genome shotgun (WGS) entry which is preliminary data.</text>
</comment>
<dbReference type="Pfam" id="PF00583">
    <property type="entry name" value="Acetyltransf_1"/>
    <property type="match status" value="1"/>
</dbReference>
<keyword evidence="3" id="KW-1185">Reference proteome</keyword>
<dbReference type="EMBL" id="BMZB01000007">
    <property type="protein sequence ID" value="GGZ44017.1"/>
    <property type="molecule type" value="Genomic_DNA"/>
</dbReference>
<sequence>MHILPIAPDHVQALSDLAIKTFCDTFAHLYPPTDLETFLRGSYALEVLAPQVADPAQFWRMAWDDGQVVGYLHVGPVGLPHTDADPATQGEIKRLYIDTSQQGRGLGKQLLTIGLDYLSMRYGDAPQWIGVWSENQRALGLYRSYGFEKVGEYGFPVGTTIDHEFILRKDRDTAPAP</sequence>
<accession>A0A918QEB2</accession>
<proteinExistence type="predicted"/>
<dbReference type="PANTHER" id="PTHR43617">
    <property type="entry name" value="L-AMINO ACID N-ACETYLTRANSFERASE"/>
    <property type="match status" value="1"/>
</dbReference>
<evidence type="ECO:0000313" key="2">
    <source>
        <dbReference type="EMBL" id="GGZ44017.1"/>
    </source>
</evidence>
<gene>
    <name evidence="2" type="ORF">GCM10011273_33420</name>
</gene>
<dbReference type="SUPFAM" id="SSF55729">
    <property type="entry name" value="Acyl-CoA N-acyltransferases (Nat)"/>
    <property type="match status" value="1"/>
</dbReference>
<organism evidence="2 3">
    <name type="scientific">Asticcacaulis endophyticus</name>
    <dbReference type="NCBI Taxonomy" id="1395890"/>
    <lineage>
        <taxon>Bacteria</taxon>
        <taxon>Pseudomonadati</taxon>
        <taxon>Pseudomonadota</taxon>
        <taxon>Alphaproteobacteria</taxon>
        <taxon>Caulobacterales</taxon>
        <taxon>Caulobacteraceae</taxon>
        <taxon>Asticcacaulis</taxon>
    </lineage>
</organism>